<feature type="transmembrane region" description="Helical" evidence="1">
    <location>
        <begin position="172"/>
        <end position="205"/>
    </location>
</feature>
<comment type="caution">
    <text evidence="2">The sequence shown here is derived from an EMBL/GenBank/DDBJ whole genome shotgun (WGS) entry which is preliminary data.</text>
</comment>
<keyword evidence="1" id="KW-1133">Transmembrane helix</keyword>
<name>A0A099HZZ9_CLOIN</name>
<feature type="transmembrane region" description="Helical" evidence="1">
    <location>
        <begin position="15"/>
        <end position="47"/>
    </location>
</feature>
<dbReference type="PROSITE" id="PS51257">
    <property type="entry name" value="PROKAR_LIPOPROTEIN"/>
    <property type="match status" value="1"/>
</dbReference>
<feature type="transmembrane region" description="Helical" evidence="1">
    <location>
        <begin position="128"/>
        <end position="152"/>
    </location>
</feature>
<dbReference type="Proteomes" id="UP000030008">
    <property type="component" value="Unassembled WGS sequence"/>
</dbReference>
<keyword evidence="1" id="KW-0472">Membrane</keyword>
<protein>
    <submittedName>
        <fullName evidence="2">Uncharacterized protein</fullName>
    </submittedName>
</protein>
<gene>
    <name evidence="2" type="ORF">CIAN88_22890</name>
</gene>
<accession>A0A099HZZ9</accession>
<sequence>MEAFKRRMRPVLAHFYFLAACIALAVCAALVLCVIVSIVPCSLFIFLKIVMYAMEGAGKLRLLNIVCLLCQAIAFMLLSKLMIEYLDTHKYPKSGSSHNDIEMIEEKGAEGISPTRDLKNVIQALADILCGFVFIPIGIVTGLLIGIIVAFYDVMWLYDKKVDVPFIEIAEYLILVGSMMVLFRVYMNIIVNISVLIFLAFFWMLDRFETILSRQEVKG</sequence>
<dbReference type="EMBL" id="JQIF01000169">
    <property type="protein sequence ID" value="KGJ51045.1"/>
    <property type="molecule type" value="Genomic_DNA"/>
</dbReference>
<keyword evidence="1" id="KW-0812">Transmembrane</keyword>
<evidence type="ECO:0000313" key="2">
    <source>
        <dbReference type="EMBL" id="KGJ51045.1"/>
    </source>
</evidence>
<dbReference type="AlphaFoldDB" id="A0A099HZZ9"/>
<dbReference type="RefSeq" id="WP_044908567.1">
    <property type="nucleotide sequence ID" value="NZ_JAQCQO010000033.1"/>
</dbReference>
<evidence type="ECO:0000313" key="3">
    <source>
        <dbReference type="Proteomes" id="UP000030008"/>
    </source>
</evidence>
<reference evidence="2 3" key="1">
    <citation type="submission" date="2014-08" db="EMBL/GenBank/DDBJ databases">
        <title>Clostridium innocuum, an unnegligible vancomycin-resistant pathogen causing extra-intestinal infections.</title>
        <authorList>
            <person name="Feng Y."/>
            <person name="Chiu C.-H."/>
        </authorList>
    </citation>
    <scope>NUCLEOTIDE SEQUENCE [LARGE SCALE GENOMIC DNA]</scope>
    <source>
        <strain evidence="2 3">AN88</strain>
    </source>
</reference>
<organism evidence="2 3">
    <name type="scientific">Clostridium innocuum</name>
    <dbReference type="NCBI Taxonomy" id="1522"/>
    <lineage>
        <taxon>Bacteria</taxon>
        <taxon>Bacillati</taxon>
        <taxon>Bacillota</taxon>
        <taxon>Clostridia</taxon>
        <taxon>Eubacteriales</taxon>
        <taxon>Clostridiaceae</taxon>
        <taxon>Clostridium</taxon>
    </lineage>
</organism>
<proteinExistence type="predicted"/>
<evidence type="ECO:0000256" key="1">
    <source>
        <dbReference type="SAM" id="Phobius"/>
    </source>
</evidence>
<feature type="transmembrane region" description="Helical" evidence="1">
    <location>
        <begin position="62"/>
        <end position="83"/>
    </location>
</feature>